<feature type="binding site" evidence="11">
    <location>
        <begin position="188"/>
        <end position="193"/>
    </location>
    <ligand>
        <name>CTP</name>
        <dbReference type="ChEBI" id="CHEBI:37563"/>
        <note>allosteric inhibitor</note>
    </ligand>
</feature>
<evidence type="ECO:0000256" key="3">
    <source>
        <dbReference type="ARBA" id="ARBA00022598"/>
    </source>
</evidence>
<keyword evidence="8 11" id="KW-0315">Glutamine amidotransferase</keyword>
<feature type="binding site" evidence="11">
    <location>
        <begin position="148"/>
        <end position="150"/>
    </location>
    <ligand>
        <name>CTP</name>
        <dbReference type="ChEBI" id="CHEBI:37563"/>
        <note>allosteric inhibitor</note>
    </ligand>
</feature>
<organism evidence="14 15">
    <name type="scientific">Sporolactobacillus inulinus CASD</name>
    <dbReference type="NCBI Taxonomy" id="1069536"/>
    <lineage>
        <taxon>Bacteria</taxon>
        <taxon>Bacillati</taxon>
        <taxon>Bacillota</taxon>
        <taxon>Bacilli</taxon>
        <taxon>Bacillales</taxon>
        <taxon>Sporolactobacillaceae</taxon>
        <taxon>Sporolactobacillus</taxon>
    </lineage>
</organism>
<keyword evidence="7 11" id="KW-0460">Magnesium</keyword>
<evidence type="ECO:0000256" key="7">
    <source>
        <dbReference type="ARBA" id="ARBA00022842"/>
    </source>
</evidence>
<dbReference type="FunFam" id="3.40.50.880:FF:000002">
    <property type="entry name" value="CTP synthase"/>
    <property type="match status" value="1"/>
</dbReference>
<feature type="active site" description="Nucleophile; for glutamine hydrolysis" evidence="11">
    <location>
        <position position="381"/>
    </location>
</feature>
<feature type="binding site" evidence="11">
    <location>
        <position position="141"/>
    </location>
    <ligand>
        <name>Mg(2+)</name>
        <dbReference type="ChEBI" id="CHEBI:18420"/>
    </ligand>
</feature>
<feature type="binding site" evidence="11">
    <location>
        <position position="354"/>
    </location>
    <ligand>
        <name>L-glutamine</name>
        <dbReference type="ChEBI" id="CHEBI:58359"/>
    </ligand>
</feature>
<dbReference type="GO" id="GO:0019856">
    <property type="term" value="P:pyrimidine nucleobase biosynthetic process"/>
    <property type="evidence" value="ECO:0007669"/>
    <property type="project" value="TreeGrafter"/>
</dbReference>
<dbReference type="InterPro" id="IPR029062">
    <property type="entry name" value="Class_I_gatase-like"/>
</dbReference>
<dbReference type="GO" id="GO:0005829">
    <property type="term" value="C:cytosol"/>
    <property type="evidence" value="ECO:0007669"/>
    <property type="project" value="TreeGrafter"/>
</dbReference>
<dbReference type="GO" id="GO:0097268">
    <property type="term" value="C:cytoophidium"/>
    <property type="evidence" value="ECO:0007669"/>
    <property type="project" value="UniProtKB-ARBA"/>
</dbReference>
<evidence type="ECO:0000256" key="2">
    <source>
        <dbReference type="ARBA" id="ARBA00007533"/>
    </source>
</evidence>
<sequence length="532" mass="59753">MTKYIFVTGGVVSSLGKGITAASLGRLLKNRGLTVTIQKFDPYINVDPGTMSPYQHGEVFVTDDGAETDLDLGHYERFIDINLNKNSNVTTGKIYSTVLKKERRGDYLGGTVQVIPHITNEIKDRVFRAGKTTGADVVITEIGGTVGDIESLPFLEAIRQIKSDVGVDNVLYLHCTLIPYLKAAGEMKTKPTQHSVKELRSLGIQPNVIVVRTEYPISDEMKAKLALFCDIDKEAVIEARDAETLYQVPLQLQDQNLDDIVCAKLHLPQGEADMSQWHGLVDKVLHPKKHVKIGLVGKYVELQDAYISVVEALKHGGYSFDAEVKVKYINSEDLEPGNIEEQLKDCQGIIVPGGFGDRGIEGKVIAIQYAREHKIPFFGICLGMQLATIEFARHVLKLNGADSAEFNQDCQEAIIDLLPEQLDIEDLGGTLRLGLYPCKIVKDTKVYQAYHEEIIYQRHRHRYEFNNQYRQKMSDHGMVFSGVSPDDRLVEMIELKDHPWFVACQFHPEFKSRPTRPEPLFHGFIKASLENK</sequence>
<evidence type="ECO:0000256" key="6">
    <source>
        <dbReference type="ARBA" id="ARBA00022840"/>
    </source>
</evidence>
<feature type="domain" description="Glutamine amidotransferase" evidence="12">
    <location>
        <begin position="302"/>
        <end position="526"/>
    </location>
</feature>
<feature type="binding site" evidence="11">
    <location>
        <position position="54"/>
    </location>
    <ligand>
        <name>L-glutamine</name>
        <dbReference type="ChEBI" id="CHEBI:58359"/>
    </ligand>
</feature>
<dbReference type="HAMAP" id="MF_01227">
    <property type="entry name" value="PyrG"/>
    <property type="match status" value="1"/>
</dbReference>
<dbReference type="FunFam" id="3.40.50.300:FF:000009">
    <property type="entry name" value="CTP synthase"/>
    <property type="match status" value="1"/>
</dbReference>
<evidence type="ECO:0000256" key="11">
    <source>
        <dbReference type="HAMAP-Rule" id="MF_01227"/>
    </source>
</evidence>
<dbReference type="InterPro" id="IPR033828">
    <property type="entry name" value="GATase1_CTP_Synthase"/>
</dbReference>
<dbReference type="NCBIfam" id="TIGR00337">
    <property type="entry name" value="PyrG"/>
    <property type="match status" value="1"/>
</dbReference>
<evidence type="ECO:0000313" key="14">
    <source>
        <dbReference type="EMBL" id="KLI02371.1"/>
    </source>
</evidence>
<reference evidence="14 15" key="1">
    <citation type="journal article" date="2011" name="J. Bacteriol.">
        <title>Draft genome sequence of Sporolactobacillus inulinus strain CASD, an efficient D-lactic acid-producing bacterium with high-concentration lactate tolerance capability.</title>
        <authorList>
            <person name="Yu B."/>
            <person name="Su F."/>
            <person name="Wang L."/>
            <person name="Xu K."/>
            <person name="Zhao B."/>
            <person name="Xu P."/>
        </authorList>
    </citation>
    <scope>NUCLEOTIDE SEQUENCE [LARGE SCALE GENOMIC DNA]</scope>
    <source>
        <strain evidence="14 15">CASD</strain>
    </source>
</reference>
<evidence type="ECO:0000313" key="15">
    <source>
        <dbReference type="Proteomes" id="UP000035553"/>
    </source>
</evidence>
<evidence type="ECO:0000259" key="12">
    <source>
        <dbReference type="Pfam" id="PF00117"/>
    </source>
</evidence>
<feature type="binding site" evidence="11">
    <location>
        <position position="224"/>
    </location>
    <ligand>
        <name>CTP</name>
        <dbReference type="ChEBI" id="CHEBI:37563"/>
        <note>allosteric inhibitor</note>
    </ligand>
</feature>
<dbReference type="UniPathway" id="UPA00159">
    <property type="reaction ID" value="UER00277"/>
</dbReference>
<dbReference type="Gene3D" id="3.40.50.880">
    <property type="match status" value="1"/>
</dbReference>
<proteinExistence type="inferred from homology"/>
<evidence type="ECO:0000256" key="1">
    <source>
        <dbReference type="ARBA" id="ARBA00005171"/>
    </source>
</evidence>
<dbReference type="RefSeq" id="WP_010023559.1">
    <property type="nucleotide sequence ID" value="NZ_AFVQ02000106.1"/>
</dbReference>
<keyword evidence="3 11" id="KW-0436">Ligase</keyword>
<feature type="binding site" evidence="11">
    <location>
        <position position="13"/>
    </location>
    <ligand>
        <name>CTP</name>
        <dbReference type="ChEBI" id="CHEBI:37563"/>
        <note>allosteric inhibitor</note>
    </ligand>
</feature>
<evidence type="ECO:0000259" key="13">
    <source>
        <dbReference type="Pfam" id="PF06418"/>
    </source>
</evidence>
<dbReference type="InterPro" id="IPR004468">
    <property type="entry name" value="CTP_synthase"/>
</dbReference>
<evidence type="ECO:0000256" key="10">
    <source>
        <dbReference type="ARBA" id="ARBA00047781"/>
    </source>
</evidence>
<comment type="subunit">
    <text evidence="11">Homotetramer.</text>
</comment>
<dbReference type="SUPFAM" id="SSF52317">
    <property type="entry name" value="Class I glutamine amidotransferase-like"/>
    <property type="match status" value="1"/>
</dbReference>
<feature type="active site" evidence="11">
    <location>
        <position position="507"/>
    </location>
</feature>
<comment type="catalytic activity">
    <reaction evidence="10 11">
        <text>UTP + L-glutamine + ATP + H2O = CTP + L-glutamate + ADP + phosphate + 2 H(+)</text>
        <dbReference type="Rhea" id="RHEA:26426"/>
        <dbReference type="ChEBI" id="CHEBI:15377"/>
        <dbReference type="ChEBI" id="CHEBI:15378"/>
        <dbReference type="ChEBI" id="CHEBI:29985"/>
        <dbReference type="ChEBI" id="CHEBI:30616"/>
        <dbReference type="ChEBI" id="CHEBI:37563"/>
        <dbReference type="ChEBI" id="CHEBI:43474"/>
        <dbReference type="ChEBI" id="CHEBI:46398"/>
        <dbReference type="ChEBI" id="CHEBI:58359"/>
        <dbReference type="ChEBI" id="CHEBI:456216"/>
        <dbReference type="EC" id="6.3.4.2"/>
    </reaction>
</comment>
<comment type="function">
    <text evidence="11">Catalyzes the ATP-dependent amination of UTP to CTP with either L-glutamine or ammonia as the source of nitrogen. Regulates intracellular CTP levels through interactions with the four ribonucleotide triphosphates.</text>
</comment>
<evidence type="ECO:0000256" key="4">
    <source>
        <dbReference type="ARBA" id="ARBA00022723"/>
    </source>
</evidence>
<keyword evidence="5 11" id="KW-0547">Nucleotide-binding</keyword>
<dbReference type="OrthoDB" id="9801107at2"/>
<dbReference type="PROSITE" id="PS51273">
    <property type="entry name" value="GATASE_TYPE_1"/>
    <property type="match status" value="1"/>
</dbReference>
<dbReference type="CDD" id="cd03113">
    <property type="entry name" value="CTPS_N"/>
    <property type="match status" value="1"/>
</dbReference>
<feature type="binding site" evidence="11">
    <location>
        <position position="405"/>
    </location>
    <ligand>
        <name>L-glutamine</name>
        <dbReference type="ChEBI" id="CHEBI:58359"/>
    </ligand>
</feature>
<feature type="binding site" evidence="11">
    <location>
        <begin position="240"/>
        <end position="242"/>
    </location>
    <ligand>
        <name>ATP</name>
        <dbReference type="ChEBI" id="CHEBI:30616"/>
    </ligand>
</feature>
<dbReference type="Pfam" id="PF06418">
    <property type="entry name" value="CTP_synth_N"/>
    <property type="match status" value="1"/>
</dbReference>
<comment type="miscellaneous">
    <text evidence="11">CTPSs have evolved a hybrid strategy for distinguishing between UTP and CTP. The overlapping regions of the product feedback inhibitory and substrate sites recognize a common feature in both compounds, the triphosphate moiety. To differentiate isosteric substrate and product pyrimidine rings, an additional pocket far from the expected kinase/ligase catalytic site, specifically recognizes the cytosine and ribose portions of the product inhibitor.</text>
</comment>
<comment type="catalytic activity">
    <reaction evidence="11">
        <text>UTP + NH4(+) + ATP = CTP + ADP + phosphate + 2 H(+)</text>
        <dbReference type="Rhea" id="RHEA:16597"/>
        <dbReference type="ChEBI" id="CHEBI:15378"/>
        <dbReference type="ChEBI" id="CHEBI:28938"/>
        <dbReference type="ChEBI" id="CHEBI:30616"/>
        <dbReference type="ChEBI" id="CHEBI:37563"/>
        <dbReference type="ChEBI" id="CHEBI:43474"/>
        <dbReference type="ChEBI" id="CHEBI:46398"/>
        <dbReference type="ChEBI" id="CHEBI:456216"/>
    </reaction>
</comment>
<name>A0A0U1QNH9_9BACL</name>
<evidence type="ECO:0000256" key="8">
    <source>
        <dbReference type="ARBA" id="ARBA00022962"/>
    </source>
</evidence>
<dbReference type="SUPFAM" id="SSF52540">
    <property type="entry name" value="P-loop containing nucleoside triphosphate hydrolases"/>
    <property type="match status" value="1"/>
</dbReference>
<dbReference type="Gene3D" id="3.40.50.300">
    <property type="entry name" value="P-loop containing nucleotide triphosphate hydrolases"/>
    <property type="match status" value="1"/>
</dbReference>
<protein>
    <recommendedName>
        <fullName evidence="11">CTP synthase</fullName>
        <ecNumber evidence="11">6.3.4.2</ecNumber>
    </recommendedName>
    <alternativeName>
        <fullName evidence="11">Cytidine 5'-triphosphate synthase</fullName>
    </alternativeName>
    <alternativeName>
        <fullName evidence="11">Cytidine triphosphate synthetase</fullName>
        <shortName evidence="11">CTP synthetase</shortName>
        <shortName evidence="11">CTPS</shortName>
    </alternativeName>
    <alternativeName>
        <fullName evidence="11">UTP--ammonia ligase</fullName>
    </alternativeName>
</protein>
<dbReference type="InterPro" id="IPR017926">
    <property type="entry name" value="GATASE"/>
</dbReference>
<feature type="active site" evidence="11">
    <location>
        <position position="509"/>
    </location>
</feature>
<dbReference type="InterPro" id="IPR017456">
    <property type="entry name" value="CTP_synthase_N"/>
</dbReference>
<keyword evidence="4 11" id="KW-0479">Metal-binding</keyword>
<dbReference type="Pfam" id="PF00117">
    <property type="entry name" value="GATase"/>
    <property type="match status" value="1"/>
</dbReference>
<dbReference type="EMBL" id="AFVQ02000106">
    <property type="protein sequence ID" value="KLI02371.1"/>
    <property type="molecule type" value="Genomic_DNA"/>
</dbReference>
<dbReference type="GO" id="GO:0005524">
    <property type="term" value="F:ATP binding"/>
    <property type="evidence" value="ECO:0007669"/>
    <property type="project" value="UniProtKB-KW"/>
</dbReference>
<keyword evidence="15" id="KW-1185">Reference proteome</keyword>
<evidence type="ECO:0000256" key="9">
    <source>
        <dbReference type="ARBA" id="ARBA00022975"/>
    </source>
</evidence>
<evidence type="ECO:0000256" key="5">
    <source>
        <dbReference type="ARBA" id="ARBA00022741"/>
    </source>
</evidence>
<feature type="binding site" evidence="11">
    <location>
        <position position="71"/>
    </location>
    <ligand>
        <name>Mg(2+)</name>
        <dbReference type="ChEBI" id="CHEBI:18420"/>
    </ligand>
</feature>
<feature type="binding site" evidence="11">
    <location>
        <position position="71"/>
    </location>
    <ligand>
        <name>ATP</name>
        <dbReference type="ChEBI" id="CHEBI:30616"/>
    </ligand>
</feature>
<feature type="binding site" evidence="11">
    <location>
        <begin position="188"/>
        <end position="193"/>
    </location>
    <ligand>
        <name>UTP</name>
        <dbReference type="ChEBI" id="CHEBI:46398"/>
    </ligand>
</feature>
<dbReference type="GO" id="GO:0003883">
    <property type="term" value="F:CTP synthase activity"/>
    <property type="evidence" value="ECO:0007669"/>
    <property type="project" value="UniProtKB-UniRule"/>
</dbReference>
<dbReference type="NCBIfam" id="NF003792">
    <property type="entry name" value="PRK05380.1"/>
    <property type="match status" value="1"/>
</dbReference>
<dbReference type="STRING" id="1069536.SINU_08455"/>
<comment type="catalytic activity">
    <reaction evidence="11">
        <text>L-glutamine + H2O = L-glutamate + NH4(+)</text>
        <dbReference type="Rhea" id="RHEA:15889"/>
        <dbReference type="ChEBI" id="CHEBI:15377"/>
        <dbReference type="ChEBI" id="CHEBI:28938"/>
        <dbReference type="ChEBI" id="CHEBI:29985"/>
        <dbReference type="ChEBI" id="CHEBI:58359"/>
    </reaction>
</comment>
<dbReference type="InterPro" id="IPR027417">
    <property type="entry name" value="P-loop_NTPase"/>
</dbReference>
<feature type="binding site" evidence="11">
    <location>
        <begin position="382"/>
        <end position="385"/>
    </location>
    <ligand>
        <name>L-glutamine</name>
        <dbReference type="ChEBI" id="CHEBI:58359"/>
    </ligand>
</feature>
<dbReference type="GO" id="GO:0046872">
    <property type="term" value="F:metal ion binding"/>
    <property type="evidence" value="ECO:0007669"/>
    <property type="project" value="UniProtKB-KW"/>
</dbReference>
<accession>A0A0U1QNH9</accession>
<keyword evidence="9 11" id="KW-0665">Pyrimidine biosynthesis</keyword>
<dbReference type="AlphaFoldDB" id="A0A0U1QNH9"/>
<comment type="caution">
    <text evidence="14">The sequence shown here is derived from an EMBL/GenBank/DDBJ whole genome shotgun (WGS) entry which is preliminary data.</text>
</comment>
<dbReference type="GO" id="GO:0004359">
    <property type="term" value="F:glutaminase activity"/>
    <property type="evidence" value="ECO:0007669"/>
    <property type="project" value="RHEA"/>
</dbReference>
<dbReference type="GO" id="GO:0044210">
    <property type="term" value="P:'de novo' CTP biosynthetic process"/>
    <property type="evidence" value="ECO:0007669"/>
    <property type="project" value="UniProtKB-UniRule"/>
</dbReference>
<dbReference type="PANTHER" id="PTHR11550">
    <property type="entry name" value="CTP SYNTHASE"/>
    <property type="match status" value="1"/>
</dbReference>
<gene>
    <name evidence="11" type="primary">pyrG</name>
    <name evidence="14" type="ORF">SINU_08455</name>
</gene>
<feature type="binding site" evidence="11">
    <location>
        <begin position="14"/>
        <end position="19"/>
    </location>
    <ligand>
        <name>ATP</name>
        <dbReference type="ChEBI" id="CHEBI:30616"/>
    </ligand>
</feature>
<dbReference type="CDD" id="cd01746">
    <property type="entry name" value="GATase1_CTP_Synthase"/>
    <property type="match status" value="1"/>
</dbReference>
<feature type="domain" description="CTP synthase N-terminal" evidence="13">
    <location>
        <begin position="3"/>
        <end position="267"/>
    </location>
</feature>
<feature type="region of interest" description="Amidoligase domain" evidence="11">
    <location>
        <begin position="1"/>
        <end position="267"/>
    </location>
</feature>
<comment type="activity regulation">
    <text evidence="11">Allosterically activated by GTP, when glutamine is the substrate; GTP has no effect on the reaction when ammonia is the substrate. The allosteric effector GTP functions by stabilizing the protein conformation that binds the tetrahedral intermediate(s) formed during glutamine hydrolysis. Inhibited by the product CTP, via allosteric rather than competitive inhibition.</text>
</comment>
<dbReference type="EC" id="6.3.4.2" evidence="11"/>
<comment type="similarity">
    <text evidence="2 11">Belongs to the CTP synthase family.</text>
</comment>
<comment type="pathway">
    <text evidence="1 11">Pyrimidine metabolism; CTP biosynthesis via de novo pathway; CTP from UDP: step 2/2.</text>
</comment>
<keyword evidence="6 11" id="KW-0067">ATP-binding</keyword>
<feature type="binding site" evidence="11">
    <location>
        <position position="462"/>
    </location>
    <ligand>
        <name>L-glutamine</name>
        <dbReference type="ChEBI" id="CHEBI:58359"/>
    </ligand>
</feature>
<feature type="binding site" evidence="11">
    <location>
        <position position="224"/>
    </location>
    <ligand>
        <name>UTP</name>
        <dbReference type="ChEBI" id="CHEBI:46398"/>
    </ligand>
</feature>
<dbReference type="Proteomes" id="UP000035553">
    <property type="component" value="Unassembled WGS sequence"/>
</dbReference>
<dbReference type="PANTHER" id="PTHR11550:SF0">
    <property type="entry name" value="CTP SYNTHASE-RELATED"/>
    <property type="match status" value="1"/>
</dbReference>
<dbReference type="GO" id="GO:0042802">
    <property type="term" value="F:identical protein binding"/>
    <property type="evidence" value="ECO:0007669"/>
    <property type="project" value="TreeGrafter"/>
</dbReference>
<feature type="binding site" evidence="11">
    <location>
        <position position="13"/>
    </location>
    <ligand>
        <name>UTP</name>
        <dbReference type="ChEBI" id="CHEBI:46398"/>
    </ligand>
</feature>